<dbReference type="InterPro" id="IPR011075">
    <property type="entry name" value="TetR_C"/>
</dbReference>
<dbReference type="EMBL" id="BQKM01000008">
    <property type="protein sequence ID" value="GJN53878.1"/>
    <property type="molecule type" value="Genomic_DNA"/>
</dbReference>
<keyword evidence="1" id="KW-0805">Transcription regulation</keyword>
<gene>
    <name evidence="6" type="ORF">TUM18999_30720</name>
    <name evidence="7" type="ORF">TUM20286_36300</name>
</gene>
<dbReference type="Gene3D" id="1.10.357.10">
    <property type="entry name" value="Tetracycline Repressor, domain 2"/>
    <property type="match status" value="1"/>
</dbReference>
<feature type="domain" description="HTH tetR-type" evidence="5">
    <location>
        <begin position="16"/>
        <end position="76"/>
    </location>
</feature>
<reference evidence="6 8" key="1">
    <citation type="submission" date="2020-05" db="EMBL/GenBank/DDBJ databases">
        <title>Characterization of novel class B3 metallo-beta-lactamase from novel Pseudomonas species.</title>
        <authorList>
            <person name="Yamada K."/>
            <person name="Aoki K."/>
            <person name="Ishii Y."/>
        </authorList>
    </citation>
    <scope>NUCLEOTIDE SEQUENCE [LARGE SCALE GENOMIC DNA]</scope>
    <source>
        <strain evidence="6 8">TUM18999</strain>
        <strain evidence="7 9">TUM20286</strain>
    </source>
</reference>
<dbReference type="PROSITE" id="PS50977">
    <property type="entry name" value="HTH_TETR_2"/>
    <property type="match status" value="1"/>
</dbReference>
<dbReference type="SUPFAM" id="SSF48498">
    <property type="entry name" value="Tetracyclin repressor-like, C-terminal domain"/>
    <property type="match status" value="1"/>
</dbReference>
<dbReference type="InterPro" id="IPR001647">
    <property type="entry name" value="HTH_TetR"/>
</dbReference>
<dbReference type="Gene3D" id="1.10.10.60">
    <property type="entry name" value="Homeodomain-like"/>
    <property type="match status" value="1"/>
</dbReference>
<evidence type="ECO:0000313" key="7">
    <source>
        <dbReference type="EMBL" id="GJN53878.1"/>
    </source>
</evidence>
<keyword evidence="2 4" id="KW-0238">DNA-binding</keyword>
<dbReference type="PANTHER" id="PTHR30055:SF148">
    <property type="entry name" value="TETR-FAMILY TRANSCRIPTIONAL REGULATOR"/>
    <property type="match status" value="1"/>
</dbReference>
<feature type="DNA-binding region" description="H-T-H motif" evidence="4">
    <location>
        <begin position="39"/>
        <end position="58"/>
    </location>
</feature>
<proteinExistence type="predicted"/>
<evidence type="ECO:0000256" key="2">
    <source>
        <dbReference type="ARBA" id="ARBA00023125"/>
    </source>
</evidence>
<dbReference type="Proteomes" id="UP001054892">
    <property type="component" value="Unassembled WGS sequence"/>
</dbReference>
<dbReference type="KEGG" id="ptw:TUM18999_30720"/>
<evidence type="ECO:0000313" key="6">
    <source>
        <dbReference type="EMBL" id="BCG24881.1"/>
    </source>
</evidence>
<dbReference type="SUPFAM" id="SSF46689">
    <property type="entry name" value="Homeodomain-like"/>
    <property type="match status" value="1"/>
</dbReference>
<organism evidence="6 8">
    <name type="scientific">Pseudomonas tohonis</name>
    <dbReference type="NCBI Taxonomy" id="2725477"/>
    <lineage>
        <taxon>Bacteria</taxon>
        <taxon>Pseudomonadati</taxon>
        <taxon>Pseudomonadota</taxon>
        <taxon>Gammaproteobacteria</taxon>
        <taxon>Pseudomonadales</taxon>
        <taxon>Pseudomonadaceae</taxon>
        <taxon>Pseudomonas</taxon>
    </lineage>
</organism>
<dbReference type="InterPro" id="IPR050109">
    <property type="entry name" value="HTH-type_TetR-like_transc_reg"/>
</dbReference>
<dbReference type="Pfam" id="PF00440">
    <property type="entry name" value="TetR_N"/>
    <property type="match status" value="1"/>
</dbReference>
<sequence>MNRTRSRSSIGSLRSPHAHKAILKSTTEILTESGYAGLSIESVARRASASKPTIYRWWRNKAALIAEVYEKESEQVRVFPELGSFREDLSFLLHNLWNIWRETICGLAFRSVIAEAQLDPETLEELKDQFMERRREVPKRLVENAVNRGELPKDINQDLLLDMIFGFCWYRLLTDQLRAEEDIDDFINLLINGVCSSPAT</sequence>
<evidence type="ECO:0000256" key="1">
    <source>
        <dbReference type="ARBA" id="ARBA00023015"/>
    </source>
</evidence>
<dbReference type="PANTHER" id="PTHR30055">
    <property type="entry name" value="HTH-TYPE TRANSCRIPTIONAL REGULATOR RUTR"/>
    <property type="match status" value="1"/>
</dbReference>
<evidence type="ECO:0000256" key="4">
    <source>
        <dbReference type="PROSITE-ProRule" id="PRU00335"/>
    </source>
</evidence>
<dbReference type="Pfam" id="PF16859">
    <property type="entry name" value="TetR_C_11"/>
    <property type="match status" value="1"/>
</dbReference>
<dbReference type="EMBL" id="AP023189">
    <property type="protein sequence ID" value="BCG24881.1"/>
    <property type="molecule type" value="Genomic_DNA"/>
</dbReference>
<dbReference type="Proteomes" id="UP000509383">
    <property type="component" value="Chromosome"/>
</dbReference>
<dbReference type="AlphaFoldDB" id="A0A6J4E8R0"/>
<dbReference type="GO" id="GO:0000976">
    <property type="term" value="F:transcription cis-regulatory region binding"/>
    <property type="evidence" value="ECO:0007669"/>
    <property type="project" value="TreeGrafter"/>
</dbReference>
<keyword evidence="3" id="KW-0804">Transcription</keyword>
<evidence type="ECO:0000313" key="9">
    <source>
        <dbReference type="Proteomes" id="UP001054892"/>
    </source>
</evidence>
<dbReference type="InterPro" id="IPR009057">
    <property type="entry name" value="Homeodomain-like_sf"/>
</dbReference>
<evidence type="ECO:0000256" key="3">
    <source>
        <dbReference type="ARBA" id="ARBA00023163"/>
    </source>
</evidence>
<keyword evidence="9" id="KW-1185">Reference proteome</keyword>
<dbReference type="PRINTS" id="PR00455">
    <property type="entry name" value="HTHTETR"/>
</dbReference>
<accession>A0A6J4E8R0</accession>
<dbReference type="GO" id="GO:0003700">
    <property type="term" value="F:DNA-binding transcription factor activity"/>
    <property type="evidence" value="ECO:0007669"/>
    <property type="project" value="TreeGrafter"/>
</dbReference>
<protein>
    <submittedName>
        <fullName evidence="6">TetR family transcriptional regulator</fullName>
    </submittedName>
</protein>
<evidence type="ECO:0000259" key="5">
    <source>
        <dbReference type="PROSITE" id="PS50977"/>
    </source>
</evidence>
<dbReference type="InterPro" id="IPR036271">
    <property type="entry name" value="Tet_transcr_reg_TetR-rel_C_sf"/>
</dbReference>
<name>A0A6J4E8R0_9PSED</name>
<evidence type="ECO:0000313" key="8">
    <source>
        <dbReference type="Proteomes" id="UP000509383"/>
    </source>
</evidence>
<dbReference type="RefSeq" id="WP_173175432.1">
    <property type="nucleotide sequence ID" value="NZ_AP023189.1"/>
</dbReference>